<reference evidence="2 3" key="1">
    <citation type="submission" date="2020-10" db="EMBL/GenBank/DDBJ databases">
        <title>Olsenella immobilis sp.nov., isolated from the mud in a fermentation cellar used for the production of Chinese strong-flavoured liquor.</title>
        <authorList>
            <person name="Lu L."/>
        </authorList>
    </citation>
    <scope>NUCLEOTIDE SEQUENCE [LARGE SCALE GENOMIC DNA]</scope>
    <source>
        <strain evidence="2 3">LZLJ-2</strain>
    </source>
</reference>
<gene>
    <name evidence="2" type="ORF">INP52_00025</name>
</gene>
<feature type="region of interest" description="Disordered" evidence="1">
    <location>
        <begin position="135"/>
        <end position="156"/>
    </location>
</feature>
<evidence type="ECO:0000256" key="1">
    <source>
        <dbReference type="SAM" id="MobiDB-lite"/>
    </source>
</evidence>
<feature type="region of interest" description="Disordered" evidence="1">
    <location>
        <begin position="172"/>
        <end position="192"/>
    </location>
</feature>
<organism evidence="2 3">
    <name type="scientific">Thermophilibacter immobilis</name>
    <dbReference type="NCBI Taxonomy" id="2779519"/>
    <lineage>
        <taxon>Bacteria</taxon>
        <taxon>Bacillati</taxon>
        <taxon>Actinomycetota</taxon>
        <taxon>Coriobacteriia</taxon>
        <taxon>Coriobacteriales</taxon>
        <taxon>Atopobiaceae</taxon>
        <taxon>Thermophilibacter</taxon>
    </lineage>
</organism>
<name>A0A7S7RUI6_9ACTN</name>
<evidence type="ECO:0000313" key="2">
    <source>
        <dbReference type="EMBL" id="QOY60660.1"/>
    </source>
</evidence>
<proteinExistence type="predicted"/>
<sequence length="192" mass="20964">MSEDHAARRPAQSELEAEILRCQANAGPLADVLATYLSSPATTDKVASSHAAARAWYAVNGDIERGHTAGLFVRVPKRAGGLPVLIVYVDSKARATDFSANREIYLARLSRAGLEFEELEFRLSKRPVSLRPGTVHTALSEPAPEPPPLDPRDDEKIELLCASLPESLRKSVSRAMSASYRLERARQSGNDE</sequence>
<keyword evidence="3" id="KW-1185">Reference proteome</keyword>
<dbReference type="AlphaFoldDB" id="A0A7S7RUI6"/>
<evidence type="ECO:0000313" key="3">
    <source>
        <dbReference type="Proteomes" id="UP000593735"/>
    </source>
</evidence>
<protein>
    <recommendedName>
        <fullName evidence="4">DUF721 domain-containing protein</fullName>
    </recommendedName>
</protein>
<dbReference type="RefSeq" id="WP_194371318.1">
    <property type="nucleotide sequence ID" value="NZ_CP063767.1"/>
</dbReference>
<evidence type="ECO:0008006" key="4">
    <source>
        <dbReference type="Google" id="ProtNLM"/>
    </source>
</evidence>
<dbReference type="KEGG" id="tio:INP52_00025"/>
<dbReference type="EMBL" id="CP063767">
    <property type="protein sequence ID" value="QOY60660.1"/>
    <property type="molecule type" value="Genomic_DNA"/>
</dbReference>
<dbReference type="Proteomes" id="UP000593735">
    <property type="component" value="Chromosome"/>
</dbReference>
<accession>A0A7S7RUI6</accession>